<dbReference type="PANTHER" id="PTHR32089:SF112">
    <property type="entry name" value="LYSOZYME-LIKE PROTEIN-RELATED"/>
    <property type="match status" value="1"/>
</dbReference>
<evidence type="ECO:0000256" key="1">
    <source>
        <dbReference type="ARBA" id="ARBA00004370"/>
    </source>
</evidence>
<evidence type="ECO:0000256" key="3">
    <source>
        <dbReference type="ARBA" id="ARBA00029447"/>
    </source>
</evidence>
<dbReference type="Gene3D" id="3.30.450.20">
    <property type="entry name" value="PAS domain"/>
    <property type="match status" value="1"/>
</dbReference>
<dbReference type="SMART" id="SM00304">
    <property type="entry name" value="HAMP"/>
    <property type="match status" value="1"/>
</dbReference>
<keyword evidence="5" id="KW-0472">Membrane</keyword>
<gene>
    <name evidence="8" type="primary">pctB_12</name>
    <name evidence="8" type="ORF">MAQ5080_02781</name>
</gene>
<dbReference type="Gene3D" id="1.10.287.950">
    <property type="entry name" value="Methyl-accepting chemotaxis protein"/>
    <property type="match status" value="1"/>
</dbReference>
<keyword evidence="5" id="KW-1133">Transmembrane helix</keyword>
<dbReference type="STRING" id="295068.MAQ5080_02781"/>
<dbReference type="PANTHER" id="PTHR32089">
    <property type="entry name" value="METHYL-ACCEPTING CHEMOTAXIS PROTEIN MCPB"/>
    <property type="match status" value="1"/>
</dbReference>
<dbReference type="PRINTS" id="PR00260">
    <property type="entry name" value="CHEMTRNSDUCR"/>
</dbReference>
<protein>
    <submittedName>
        <fullName evidence="8">Methyl-accepting chemotaxis protein PctB</fullName>
    </submittedName>
</protein>
<name>A0A1A8TKP9_9GAMM</name>
<dbReference type="GO" id="GO:0007165">
    <property type="term" value="P:signal transduction"/>
    <property type="evidence" value="ECO:0007669"/>
    <property type="project" value="UniProtKB-KW"/>
</dbReference>
<dbReference type="InterPro" id="IPR003660">
    <property type="entry name" value="HAMP_dom"/>
</dbReference>
<evidence type="ECO:0000256" key="5">
    <source>
        <dbReference type="SAM" id="Phobius"/>
    </source>
</evidence>
<keyword evidence="9" id="KW-1185">Reference proteome</keyword>
<dbReference type="SMART" id="SM00283">
    <property type="entry name" value="MA"/>
    <property type="match status" value="1"/>
</dbReference>
<dbReference type="PROSITE" id="PS50885">
    <property type="entry name" value="HAMP"/>
    <property type="match status" value="1"/>
</dbReference>
<dbReference type="Proteomes" id="UP000092627">
    <property type="component" value="Unassembled WGS sequence"/>
</dbReference>
<organism evidence="8 9">
    <name type="scientific">Marinomonas aquimarina</name>
    <dbReference type="NCBI Taxonomy" id="295068"/>
    <lineage>
        <taxon>Bacteria</taxon>
        <taxon>Pseudomonadati</taxon>
        <taxon>Pseudomonadota</taxon>
        <taxon>Gammaproteobacteria</taxon>
        <taxon>Oceanospirillales</taxon>
        <taxon>Oceanospirillaceae</taxon>
        <taxon>Marinomonas</taxon>
    </lineage>
</organism>
<evidence type="ECO:0000259" key="6">
    <source>
        <dbReference type="PROSITE" id="PS50111"/>
    </source>
</evidence>
<evidence type="ECO:0000259" key="7">
    <source>
        <dbReference type="PROSITE" id="PS50885"/>
    </source>
</evidence>
<dbReference type="OrthoDB" id="9806704at2"/>
<dbReference type="GO" id="GO:0006935">
    <property type="term" value="P:chemotaxis"/>
    <property type="evidence" value="ECO:0007669"/>
    <property type="project" value="InterPro"/>
</dbReference>
<keyword evidence="2 4" id="KW-0807">Transducer</keyword>
<feature type="transmembrane region" description="Helical" evidence="5">
    <location>
        <begin position="208"/>
        <end position="230"/>
    </location>
</feature>
<proteinExistence type="inferred from homology"/>
<feature type="domain" description="HAMP" evidence="7">
    <location>
        <begin position="228"/>
        <end position="282"/>
    </location>
</feature>
<evidence type="ECO:0000256" key="4">
    <source>
        <dbReference type="PROSITE-ProRule" id="PRU00284"/>
    </source>
</evidence>
<dbReference type="EMBL" id="FLOC01000017">
    <property type="protein sequence ID" value="SBS34132.1"/>
    <property type="molecule type" value="Genomic_DNA"/>
</dbReference>
<comment type="similarity">
    <text evidence="3">Belongs to the methyl-accepting chemotaxis (MCP) protein family.</text>
</comment>
<dbReference type="GO" id="GO:0016020">
    <property type="term" value="C:membrane"/>
    <property type="evidence" value="ECO:0007669"/>
    <property type="project" value="UniProtKB-SubCell"/>
</dbReference>
<dbReference type="InterPro" id="IPR004089">
    <property type="entry name" value="MCPsignal_dom"/>
</dbReference>
<evidence type="ECO:0000256" key="2">
    <source>
        <dbReference type="ARBA" id="ARBA00023224"/>
    </source>
</evidence>
<sequence>MLSGPYANTGIGASFKAAQQGAEKGQAYLTDFAPYGPSYNAPASFISSPIYDGNEMIAVLIFQMPVDRINDVVNYKQSWEKNGLGQTGQTYLIGADKQLRSNVRQMYQDKQAYLTQLSELGVDRSTLQNIDVRNTTIGQKSISSAAVDASLNGQSGSIIEDNYLGTKVVASYQPISVLGIRWGLISEISEAEALAPIEALASKIQRNIWIAAITALIVGALLGYLFAVYMTRPIKHMIHMVNDLSNGEGDLTQRLPEKGNDELAQLSHGINHFIAQIDSTLSEALKSVVRLIPISEDTAGVINQLNDANETQRQQAEHMRGLLTLTNEASEAVSLELAEVDQSTQTGVSTVMSSREQIRSVADTISIMSKDITAAISALDTLKDDTQKITGIIDVINGIDEQTNLLALNAAIEAARAGEAGRGFAVVADEVRTLASRTSESTSEVAAMVSAIQNSTSSVSQLMESSGHSAERSVTQVESSVNTLDSADEAMGQIAARVQGIGQSIESQQSTFVQVTESYSKMNASFEEVREHSYASAKVGNDVMKLGRKITGQIERFKVSADDISMARRDTLRED</sequence>
<dbReference type="PROSITE" id="PS50111">
    <property type="entry name" value="CHEMOTAXIS_TRANSDUC_2"/>
    <property type="match status" value="1"/>
</dbReference>
<dbReference type="AlphaFoldDB" id="A0A1A8TKP9"/>
<dbReference type="GO" id="GO:0004888">
    <property type="term" value="F:transmembrane signaling receptor activity"/>
    <property type="evidence" value="ECO:0007669"/>
    <property type="project" value="InterPro"/>
</dbReference>
<dbReference type="CDD" id="cd06225">
    <property type="entry name" value="HAMP"/>
    <property type="match status" value="1"/>
</dbReference>
<dbReference type="SUPFAM" id="SSF58104">
    <property type="entry name" value="Methyl-accepting chemotaxis protein (MCP) signaling domain"/>
    <property type="match status" value="1"/>
</dbReference>
<dbReference type="RefSeq" id="WP_067212053.1">
    <property type="nucleotide sequence ID" value="NZ_FLOC01000017.1"/>
</dbReference>
<dbReference type="Pfam" id="PF00672">
    <property type="entry name" value="HAMP"/>
    <property type="match status" value="1"/>
</dbReference>
<comment type="subcellular location">
    <subcellularLocation>
        <location evidence="1">Membrane</location>
    </subcellularLocation>
</comment>
<keyword evidence="5" id="KW-0812">Transmembrane</keyword>
<reference evidence="8 9" key="1">
    <citation type="submission" date="2016-06" db="EMBL/GenBank/DDBJ databases">
        <authorList>
            <person name="Kjaerup R.B."/>
            <person name="Dalgaard T.S."/>
            <person name="Juul-Madsen H.R."/>
        </authorList>
    </citation>
    <scope>NUCLEOTIDE SEQUENCE [LARGE SCALE GENOMIC DNA]</scope>
    <source>
        <strain evidence="8 9">CECT 5080</strain>
    </source>
</reference>
<dbReference type="Pfam" id="PF00015">
    <property type="entry name" value="MCPsignal"/>
    <property type="match status" value="1"/>
</dbReference>
<evidence type="ECO:0000313" key="9">
    <source>
        <dbReference type="Proteomes" id="UP000092627"/>
    </source>
</evidence>
<evidence type="ECO:0000313" key="8">
    <source>
        <dbReference type="EMBL" id="SBS34132.1"/>
    </source>
</evidence>
<dbReference type="InterPro" id="IPR004090">
    <property type="entry name" value="Chemotax_Me-accpt_rcpt"/>
</dbReference>
<feature type="domain" description="Methyl-accepting transducer" evidence="6">
    <location>
        <begin position="287"/>
        <end position="523"/>
    </location>
</feature>
<accession>A0A1A8TKP9</accession>